<evidence type="ECO:0000313" key="1">
    <source>
        <dbReference type="EMBL" id="CAE7381176.1"/>
    </source>
</evidence>
<gene>
    <name evidence="1" type="ORF">SPIL2461_LOCUS9294</name>
</gene>
<sequence length="507" mass="56384">DAPDEQRIAAVTLAQQRLDLCSEDKVDAARVAPKLKKKKDPDEFGELLVRNYAAGTSSAGNVQQLASGAVSWCQAMGGNVEAKDLVGKISKIAACGKHPQNAERDLQNTIRSFGKSMGIKIDNAPVRMFDPSTEAIFETNIPVLCPVSLAEAIWKLGADVFEAVFLGKEGPSGAEKFWKNAKQNASWFQANTIAERAYRGLIPTYLYGDDVEAYRNSDPGAISAIGWGSDFGNKNEAMLQTFLLTVYAEYTACEFTHNDIVEFIMAKFKHMADVNAEDVRETFTDFRENSIHRSTGRVSTADYMSNKALEDLPLPMLHGVALSRFLHDTTHSQLLGTSKVLNGSILTYLVESGMYGPLPDRGFYEHNMNSLLRFAFLDFKTWLRLNQLKATQPRFTPSRLNRKHRGMYPCLAGKAVNGKRVSFWLAQRSMEWGERVGATAVDKEIAICMWAYCSMLRAFDQSGLVCSREEADLMYEHGNLFLLSYAHLRARSALRSGDQQDAASSEE</sequence>
<dbReference type="EMBL" id="CAJNIZ010016085">
    <property type="protein sequence ID" value="CAE7381176.1"/>
    <property type="molecule type" value="Genomic_DNA"/>
</dbReference>
<accession>A0A812Q8Q6</accession>
<comment type="caution">
    <text evidence="1">The sequence shown here is derived from an EMBL/GenBank/DDBJ whole genome shotgun (WGS) entry which is preliminary data.</text>
</comment>
<organism evidence="1 2">
    <name type="scientific">Symbiodinium pilosum</name>
    <name type="common">Dinoflagellate</name>
    <dbReference type="NCBI Taxonomy" id="2952"/>
    <lineage>
        <taxon>Eukaryota</taxon>
        <taxon>Sar</taxon>
        <taxon>Alveolata</taxon>
        <taxon>Dinophyceae</taxon>
        <taxon>Suessiales</taxon>
        <taxon>Symbiodiniaceae</taxon>
        <taxon>Symbiodinium</taxon>
    </lineage>
</organism>
<protein>
    <submittedName>
        <fullName evidence="1">Uncharacterized protein</fullName>
    </submittedName>
</protein>
<name>A0A812Q8Q6_SYMPI</name>
<dbReference type="Proteomes" id="UP000649617">
    <property type="component" value="Unassembled WGS sequence"/>
</dbReference>
<feature type="non-terminal residue" evidence="1">
    <location>
        <position position="507"/>
    </location>
</feature>
<keyword evidence="2" id="KW-1185">Reference proteome</keyword>
<reference evidence="1" key="1">
    <citation type="submission" date="2021-02" db="EMBL/GenBank/DDBJ databases">
        <authorList>
            <person name="Dougan E. K."/>
            <person name="Rhodes N."/>
            <person name="Thang M."/>
            <person name="Chan C."/>
        </authorList>
    </citation>
    <scope>NUCLEOTIDE SEQUENCE</scope>
</reference>
<proteinExistence type="predicted"/>
<dbReference type="AlphaFoldDB" id="A0A812Q8Q6"/>
<evidence type="ECO:0000313" key="2">
    <source>
        <dbReference type="Proteomes" id="UP000649617"/>
    </source>
</evidence>